<dbReference type="AlphaFoldDB" id="A0AAV7YGN5"/>
<dbReference type="Pfam" id="PF01753">
    <property type="entry name" value="zf-MYND"/>
    <property type="match status" value="1"/>
</dbReference>
<dbReference type="InterPro" id="IPR000210">
    <property type="entry name" value="BTB/POZ_dom"/>
</dbReference>
<dbReference type="Pfam" id="PF13540">
    <property type="entry name" value="RCC1_2"/>
    <property type="match status" value="1"/>
</dbReference>
<dbReference type="Proteomes" id="UP001146793">
    <property type="component" value="Unassembled WGS sequence"/>
</dbReference>
<dbReference type="InterPro" id="IPR002893">
    <property type="entry name" value="Znf_MYND"/>
</dbReference>
<accession>A0AAV7YGN5</accession>
<dbReference type="Gene3D" id="3.30.710.10">
    <property type="entry name" value="Potassium Channel Kv1.1, Chain A"/>
    <property type="match status" value="1"/>
</dbReference>
<feature type="domain" description="MYND-type" evidence="7">
    <location>
        <begin position="661"/>
        <end position="698"/>
    </location>
</feature>
<dbReference type="Pfam" id="PF00651">
    <property type="entry name" value="BTB"/>
    <property type="match status" value="1"/>
</dbReference>
<dbReference type="InterPro" id="IPR000408">
    <property type="entry name" value="Reg_chr_condens"/>
</dbReference>
<dbReference type="PROSITE" id="PS50865">
    <property type="entry name" value="ZF_MYND_2"/>
    <property type="match status" value="1"/>
</dbReference>
<dbReference type="Gene3D" id="6.10.140.2220">
    <property type="match status" value="1"/>
</dbReference>
<comment type="caution">
    <text evidence="8">The sequence shown here is derived from an EMBL/GenBank/DDBJ whole genome shotgun (WGS) entry which is preliminary data.</text>
</comment>
<evidence type="ECO:0000256" key="5">
    <source>
        <dbReference type="PROSITE-ProRule" id="PRU00235"/>
    </source>
</evidence>
<feature type="repeat" description="RCC1" evidence="5">
    <location>
        <begin position="92"/>
        <end position="149"/>
    </location>
</feature>
<evidence type="ECO:0000259" key="6">
    <source>
        <dbReference type="PROSITE" id="PS50097"/>
    </source>
</evidence>
<dbReference type="SUPFAM" id="SSF144232">
    <property type="entry name" value="HIT/MYND zinc finger-like"/>
    <property type="match status" value="1"/>
</dbReference>
<keyword evidence="3" id="KW-0862">Zinc</keyword>
<dbReference type="EMBL" id="JANTQA010000060">
    <property type="protein sequence ID" value="KAJ3428046.1"/>
    <property type="molecule type" value="Genomic_DNA"/>
</dbReference>
<dbReference type="InterPro" id="IPR011333">
    <property type="entry name" value="SKP1/BTB/POZ_sf"/>
</dbReference>
<name>A0AAV7YGN5_9EUKA</name>
<dbReference type="Gene3D" id="2.130.10.30">
    <property type="entry name" value="Regulator of chromosome condensation 1/beta-lactamase-inhibitor protein II"/>
    <property type="match status" value="1"/>
</dbReference>
<evidence type="ECO:0000259" key="7">
    <source>
        <dbReference type="PROSITE" id="PS50865"/>
    </source>
</evidence>
<dbReference type="PROSITE" id="PS01360">
    <property type="entry name" value="ZF_MYND_1"/>
    <property type="match status" value="1"/>
</dbReference>
<evidence type="ECO:0000256" key="3">
    <source>
        <dbReference type="ARBA" id="ARBA00022833"/>
    </source>
</evidence>
<organism evidence="8 9">
    <name type="scientific">Anaeramoeba flamelloides</name>
    <dbReference type="NCBI Taxonomy" id="1746091"/>
    <lineage>
        <taxon>Eukaryota</taxon>
        <taxon>Metamonada</taxon>
        <taxon>Anaeramoebidae</taxon>
        <taxon>Anaeramoeba</taxon>
    </lineage>
</organism>
<reference evidence="8" key="1">
    <citation type="submission" date="2022-08" db="EMBL/GenBank/DDBJ databases">
        <title>Novel sulphate-reducing endosymbionts in the free-living metamonad Anaeramoeba.</title>
        <authorList>
            <person name="Jerlstrom-Hultqvist J."/>
            <person name="Cepicka I."/>
            <person name="Gallot-Lavallee L."/>
            <person name="Salas-Leiva D."/>
            <person name="Curtis B.A."/>
            <person name="Zahonova K."/>
            <person name="Pipaliya S."/>
            <person name="Dacks J."/>
            <person name="Roger A.J."/>
        </authorList>
    </citation>
    <scope>NUCLEOTIDE SEQUENCE</scope>
    <source>
        <strain evidence="8">Busselton2</strain>
    </source>
</reference>
<dbReference type="GO" id="GO:0005737">
    <property type="term" value="C:cytoplasm"/>
    <property type="evidence" value="ECO:0007669"/>
    <property type="project" value="TreeGrafter"/>
</dbReference>
<dbReference type="SUPFAM" id="SSF54695">
    <property type="entry name" value="POZ domain"/>
    <property type="match status" value="1"/>
</dbReference>
<evidence type="ECO:0000313" key="9">
    <source>
        <dbReference type="Proteomes" id="UP001146793"/>
    </source>
</evidence>
<dbReference type="PANTHER" id="PTHR45982">
    <property type="entry name" value="REGULATOR OF CHROMOSOME CONDENSATION"/>
    <property type="match status" value="1"/>
</dbReference>
<dbReference type="InterPro" id="IPR051553">
    <property type="entry name" value="Ran_GTPase-activating"/>
</dbReference>
<evidence type="ECO:0000256" key="1">
    <source>
        <dbReference type="ARBA" id="ARBA00022723"/>
    </source>
</evidence>
<protein>
    <submittedName>
        <fullName evidence="8">Regulator of chromosome condensation</fullName>
    </submittedName>
</protein>
<dbReference type="CDD" id="cd18186">
    <property type="entry name" value="BTB_POZ_ZBTB_KLHL-like"/>
    <property type="match status" value="1"/>
</dbReference>
<dbReference type="CDD" id="cd23024">
    <property type="entry name" value="zf-HIT_ZNHIT2-3"/>
    <property type="match status" value="1"/>
</dbReference>
<dbReference type="PANTHER" id="PTHR45982:SF1">
    <property type="entry name" value="REGULATOR OF CHROMOSOME CONDENSATION"/>
    <property type="match status" value="1"/>
</dbReference>
<dbReference type="PROSITE" id="PS50012">
    <property type="entry name" value="RCC1_3"/>
    <property type="match status" value="1"/>
</dbReference>
<proteinExistence type="predicted"/>
<gene>
    <name evidence="8" type="ORF">M0812_25678</name>
</gene>
<keyword evidence="2 4" id="KW-0863">Zinc-finger</keyword>
<dbReference type="InterPro" id="IPR009091">
    <property type="entry name" value="RCC1/BLIP-II"/>
</dbReference>
<evidence type="ECO:0000256" key="4">
    <source>
        <dbReference type="PROSITE-ProRule" id="PRU00134"/>
    </source>
</evidence>
<evidence type="ECO:0000313" key="8">
    <source>
        <dbReference type="EMBL" id="KAJ3428046.1"/>
    </source>
</evidence>
<dbReference type="SUPFAM" id="SSF50985">
    <property type="entry name" value="RCC1/BLIP-II"/>
    <property type="match status" value="1"/>
</dbReference>
<dbReference type="GO" id="GO:0008270">
    <property type="term" value="F:zinc ion binding"/>
    <property type="evidence" value="ECO:0007669"/>
    <property type="project" value="UniProtKB-KW"/>
</dbReference>
<dbReference type="PROSITE" id="PS50097">
    <property type="entry name" value="BTB"/>
    <property type="match status" value="1"/>
</dbReference>
<sequence>MSNLKSFGWNSFCLGIETKKNCKILQLTASDRLLHISVSRVISGEKSTVFLTTDGMLVQVTNSDKAITAFDLTKVLKVEAGNSHYLAMDRDNHLYSWSIGTDGSGYRSGQLCHSDLEPRNKPTLIKFFEDKDVKTIKCGRHSSYFLLKDGTLYGCGSNHLFQLGMKSPYDEKRRWEIQDITSVPYVITTGVNKIYSPGWTEHIFIRNNENEILAFGTNGCGQIGNGGWESVERPTVQTFFKDKEILEIQLQYWATTVLYAEKEKEKEKEKESKEDEEKEKQKPQIKLDIKYDPKIKVNLNILGEKEKEKETETEIEIEKEIKTGIENEKETGKEEKKIKYATTGPDGVVAEFGSIELSPKPNFDEMDTKELICGSEFCFLRNNKDQFFVYGTPKKFETFQQERFKYSIYKLPFEIENINEHTNFFAGNHFSLFITQLPEYFKDLFELSKEMDIARVNKEFLKLRLGNAESMEKISKFVNGENKEIFFKWLYGGKYLLMNKSKQEINILKKLLLDIGVGNKQFYIPIQEQMQYLLNNTENHDTEIRIKNETFTAHSWVLSARSKFFAKLIQTKNEKGNQEKEEKKSLIKYFVTDTSGFSESTFRNVLKLIYTGKLSIEDFNLTVKAEIQRTCAFYEMNGKNTIKGNLKLYEEKIQKRKQMKCHVCSKQGELFRCSRCFKVVYCSVNCQRKDWRVHKNHCKK</sequence>
<dbReference type="GO" id="GO:0005085">
    <property type="term" value="F:guanyl-nucleotide exchange factor activity"/>
    <property type="evidence" value="ECO:0007669"/>
    <property type="project" value="TreeGrafter"/>
</dbReference>
<feature type="domain" description="BTB" evidence="6">
    <location>
        <begin position="540"/>
        <end position="618"/>
    </location>
</feature>
<evidence type="ECO:0000256" key="2">
    <source>
        <dbReference type="ARBA" id="ARBA00022771"/>
    </source>
</evidence>
<keyword evidence="1" id="KW-0479">Metal-binding</keyword>